<feature type="transmembrane region" description="Helical" evidence="9">
    <location>
        <begin position="350"/>
        <end position="373"/>
    </location>
</feature>
<organism evidence="10 11">
    <name type="scientific">Geojedonia litorea</name>
    <dbReference type="NCBI Taxonomy" id="1268269"/>
    <lineage>
        <taxon>Bacteria</taxon>
        <taxon>Pseudomonadati</taxon>
        <taxon>Bacteroidota</taxon>
        <taxon>Flavobacteriia</taxon>
        <taxon>Flavobacteriales</taxon>
        <taxon>Flavobacteriaceae</taxon>
        <taxon>Geojedonia</taxon>
    </lineage>
</organism>
<dbReference type="Proteomes" id="UP001595953">
    <property type="component" value="Unassembled WGS sequence"/>
</dbReference>
<feature type="transmembrane region" description="Helical" evidence="9">
    <location>
        <begin position="121"/>
        <end position="139"/>
    </location>
</feature>
<keyword evidence="5 9" id="KW-0812">Transmembrane</keyword>
<evidence type="ECO:0000256" key="2">
    <source>
        <dbReference type="ARBA" id="ARBA00008220"/>
    </source>
</evidence>
<protein>
    <recommendedName>
        <fullName evidence="3">Arginine/agmatine antiporter</fullName>
    </recommendedName>
</protein>
<feature type="transmembrane region" description="Helical" evidence="9">
    <location>
        <begin position="409"/>
        <end position="427"/>
    </location>
</feature>
<keyword evidence="4" id="KW-1003">Cell membrane</keyword>
<comment type="function">
    <text evidence="8">Major component of the acid-resistance (AR) system allowing enteric pathogens to survive the acidic environment in the stomach. Exchanges extracellular arginine for its intracellular decarboxylation product agmatine (Agm) thereby expelling intracellular protons. Probably undergoes several conformational states in order to translocate the substrate across the membrane; keeps the substrate accessible to only 1 side of the membrane at a time by opening and closing 3 membrane-internal gates.</text>
</comment>
<keyword evidence="6 9" id="KW-1133">Transmembrane helix</keyword>
<evidence type="ECO:0000313" key="10">
    <source>
        <dbReference type="EMBL" id="MFC4723184.1"/>
    </source>
</evidence>
<feature type="transmembrane region" description="Helical" evidence="9">
    <location>
        <begin position="192"/>
        <end position="213"/>
    </location>
</feature>
<dbReference type="RefSeq" id="WP_387964343.1">
    <property type="nucleotide sequence ID" value="NZ_JBHSGP010000014.1"/>
</dbReference>
<name>A0ABV9N777_9FLAO</name>
<dbReference type="EMBL" id="JBHSGP010000014">
    <property type="protein sequence ID" value="MFC4723184.1"/>
    <property type="molecule type" value="Genomic_DNA"/>
</dbReference>
<reference evidence="11" key="1">
    <citation type="journal article" date="2019" name="Int. J. Syst. Evol. Microbiol.">
        <title>The Global Catalogue of Microorganisms (GCM) 10K type strain sequencing project: providing services to taxonomists for standard genome sequencing and annotation.</title>
        <authorList>
            <consortium name="The Broad Institute Genomics Platform"/>
            <consortium name="The Broad Institute Genome Sequencing Center for Infectious Disease"/>
            <person name="Wu L."/>
            <person name="Ma J."/>
        </authorList>
    </citation>
    <scope>NUCLEOTIDE SEQUENCE [LARGE SCALE GENOMIC DNA]</scope>
    <source>
        <strain evidence="11">CCUG 63682</strain>
    </source>
</reference>
<feature type="transmembrane region" description="Helical" evidence="9">
    <location>
        <begin position="7"/>
        <end position="29"/>
    </location>
</feature>
<evidence type="ECO:0000256" key="3">
    <source>
        <dbReference type="ARBA" id="ARBA00021069"/>
    </source>
</evidence>
<evidence type="ECO:0000256" key="4">
    <source>
        <dbReference type="ARBA" id="ARBA00022475"/>
    </source>
</evidence>
<feature type="transmembrane region" description="Helical" evidence="9">
    <location>
        <begin position="225"/>
        <end position="248"/>
    </location>
</feature>
<evidence type="ECO:0000256" key="7">
    <source>
        <dbReference type="ARBA" id="ARBA00023136"/>
    </source>
</evidence>
<comment type="subcellular location">
    <subcellularLocation>
        <location evidence="1">Cell membrane</location>
        <topology evidence="1">Multi-pass membrane protein</topology>
    </subcellularLocation>
</comment>
<feature type="transmembrane region" description="Helical" evidence="9">
    <location>
        <begin position="385"/>
        <end position="403"/>
    </location>
</feature>
<dbReference type="InterPro" id="IPR002293">
    <property type="entry name" value="AA/rel_permease1"/>
</dbReference>
<evidence type="ECO:0000256" key="9">
    <source>
        <dbReference type="SAM" id="Phobius"/>
    </source>
</evidence>
<sequence>MNSKPQKIGLITATSLVVGNMIGVGIFVLPSSLARYGSISLLGWVFTSIGALILATLFSRLSKIVKKSGGPYAYPKAAFGDFIGFLMAWGYWVSCWIGNAALAIGIVGGLSFFFPVLESNTFYPVVIGLGLLWLFTWINTRGIKESGRVQVITTILKLSPLAFVIIVGLFFFKFENFPAFNLTTESNITTLPAVAALTLYAFLGLECATVPAANIKNPEKNIPKATMIGTLLVALVYIAGTVVLFGILPLDKLQGSAAPFAEAAKLIAGDLGGYFVAFGVVVSGIGVLNGWVLVTGQVPMATANDGLFPKIFKKQNENGAPVLGLIIGSVLTTGVLLMNLEEGLVDQFTFIVDMVVFVAVVPYLFTAAAYVLLIIEKKTQINSMVKTFVLGGLGFLYALWSIFGSGPTIVYYGFILLIAGIPFYVLMKYNKKRKE</sequence>
<feature type="transmembrane region" description="Helical" evidence="9">
    <location>
        <begin position="151"/>
        <end position="172"/>
    </location>
</feature>
<comment type="similarity">
    <text evidence="2">Belongs to the amino acid-polyamine-organocation (APC) superfamily. Basic amino acid/polyamine antiporter (APA) (TC 2.A.3.2) family.</text>
</comment>
<dbReference type="PANTHER" id="PTHR42770">
    <property type="entry name" value="AMINO ACID TRANSPORTER-RELATED"/>
    <property type="match status" value="1"/>
</dbReference>
<accession>A0ABV9N777</accession>
<comment type="caution">
    <text evidence="10">The sequence shown here is derived from an EMBL/GenBank/DDBJ whole genome shotgun (WGS) entry which is preliminary data.</text>
</comment>
<evidence type="ECO:0000256" key="8">
    <source>
        <dbReference type="ARBA" id="ARBA00045636"/>
    </source>
</evidence>
<evidence type="ECO:0000256" key="6">
    <source>
        <dbReference type="ARBA" id="ARBA00022989"/>
    </source>
</evidence>
<evidence type="ECO:0000256" key="5">
    <source>
        <dbReference type="ARBA" id="ARBA00022692"/>
    </source>
</evidence>
<dbReference type="Gene3D" id="1.20.1740.10">
    <property type="entry name" value="Amino acid/polyamine transporter I"/>
    <property type="match status" value="1"/>
</dbReference>
<evidence type="ECO:0000256" key="1">
    <source>
        <dbReference type="ARBA" id="ARBA00004651"/>
    </source>
</evidence>
<evidence type="ECO:0000313" key="11">
    <source>
        <dbReference type="Proteomes" id="UP001595953"/>
    </source>
</evidence>
<gene>
    <name evidence="10" type="ORF">ACFO5O_12680</name>
</gene>
<feature type="transmembrane region" description="Helical" evidence="9">
    <location>
        <begin position="82"/>
        <end position="115"/>
    </location>
</feature>
<keyword evidence="7 9" id="KW-0472">Membrane</keyword>
<dbReference type="InterPro" id="IPR050367">
    <property type="entry name" value="APC_superfamily"/>
</dbReference>
<proteinExistence type="inferred from homology"/>
<dbReference type="PANTHER" id="PTHR42770:SF18">
    <property type="entry name" value="ARGININE_AGMATINE ANTIPORTER"/>
    <property type="match status" value="1"/>
</dbReference>
<dbReference type="PIRSF" id="PIRSF006060">
    <property type="entry name" value="AA_transporter"/>
    <property type="match status" value="1"/>
</dbReference>
<dbReference type="Pfam" id="PF13520">
    <property type="entry name" value="AA_permease_2"/>
    <property type="match status" value="1"/>
</dbReference>
<keyword evidence="11" id="KW-1185">Reference proteome</keyword>
<feature type="transmembrane region" description="Helical" evidence="9">
    <location>
        <begin position="274"/>
        <end position="298"/>
    </location>
</feature>
<feature type="transmembrane region" description="Helical" evidence="9">
    <location>
        <begin position="319"/>
        <end position="338"/>
    </location>
</feature>
<feature type="transmembrane region" description="Helical" evidence="9">
    <location>
        <begin position="41"/>
        <end position="61"/>
    </location>
</feature>